<comment type="similarity">
    <text evidence="1">Belongs to the AFG1 ATPase family.</text>
</comment>
<dbReference type="Pfam" id="PF03969">
    <property type="entry name" value="AFG1_ATPase"/>
    <property type="match status" value="1"/>
</dbReference>
<dbReference type="GO" id="GO:0005524">
    <property type="term" value="F:ATP binding"/>
    <property type="evidence" value="ECO:0007669"/>
    <property type="project" value="UniProtKB-KW"/>
</dbReference>
<evidence type="ECO:0000256" key="3">
    <source>
        <dbReference type="ARBA" id="ARBA00022840"/>
    </source>
</evidence>
<dbReference type="InterPro" id="IPR005654">
    <property type="entry name" value="ATPase_AFG1-like"/>
</dbReference>
<organism evidence="4 5">
    <name type="scientific">Leptotrombidium deliense</name>
    <dbReference type="NCBI Taxonomy" id="299467"/>
    <lineage>
        <taxon>Eukaryota</taxon>
        <taxon>Metazoa</taxon>
        <taxon>Ecdysozoa</taxon>
        <taxon>Arthropoda</taxon>
        <taxon>Chelicerata</taxon>
        <taxon>Arachnida</taxon>
        <taxon>Acari</taxon>
        <taxon>Acariformes</taxon>
        <taxon>Trombidiformes</taxon>
        <taxon>Prostigmata</taxon>
        <taxon>Anystina</taxon>
        <taxon>Parasitengona</taxon>
        <taxon>Trombiculoidea</taxon>
        <taxon>Trombiculidae</taxon>
        <taxon>Leptotrombidium</taxon>
    </lineage>
</organism>
<reference evidence="4 5" key="1">
    <citation type="journal article" date="2018" name="Gigascience">
        <title>Genomes of trombidid mites reveal novel predicted allergens and laterally-transferred genes associated with secondary metabolism.</title>
        <authorList>
            <person name="Dong X."/>
            <person name="Chaisiri K."/>
            <person name="Xia D."/>
            <person name="Armstrong S.D."/>
            <person name="Fang Y."/>
            <person name="Donnelly M.J."/>
            <person name="Kadowaki T."/>
            <person name="McGarry J.W."/>
            <person name="Darby A.C."/>
            <person name="Makepeace B.L."/>
        </authorList>
    </citation>
    <scope>NUCLEOTIDE SEQUENCE [LARGE SCALE GENOMIC DNA]</scope>
    <source>
        <strain evidence="4">UoL-UT</strain>
    </source>
</reference>
<name>A0A443S8W4_9ACAR</name>
<dbReference type="PANTHER" id="PTHR12169:SF6">
    <property type="entry name" value="AFG1-LIKE ATPASE"/>
    <property type="match status" value="1"/>
</dbReference>
<dbReference type="Gene3D" id="3.40.50.300">
    <property type="entry name" value="P-loop containing nucleotide triphosphate hydrolases"/>
    <property type="match status" value="1"/>
</dbReference>
<evidence type="ECO:0000313" key="4">
    <source>
        <dbReference type="EMBL" id="RWS23998.1"/>
    </source>
</evidence>
<dbReference type="Proteomes" id="UP000288716">
    <property type="component" value="Unassembled WGS sequence"/>
</dbReference>
<dbReference type="VEuPathDB" id="VectorBase:LDEU008042"/>
<comment type="caution">
    <text evidence="4">The sequence shown here is derived from an EMBL/GenBank/DDBJ whole genome shotgun (WGS) entry which is preliminary data.</text>
</comment>
<dbReference type="STRING" id="299467.A0A443S8W4"/>
<protein>
    <submittedName>
        <fullName evidence="4">Lactation elevated protein 1-like isoform X1</fullName>
    </submittedName>
</protein>
<dbReference type="AlphaFoldDB" id="A0A443S8W4"/>
<evidence type="ECO:0000256" key="2">
    <source>
        <dbReference type="ARBA" id="ARBA00022741"/>
    </source>
</evidence>
<keyword evidence="3" id="KW-0067">ATP-binding</keyword>
<accession>A0A443S8W4</accession>
<keyword evidence="2" id="KW-0547">Nucleotide-binding</keyword>
<keyword evidence="5" id="KW-1185">Reference proteome</keyword>
<dbReference type="EMBL" id="NCKV01005551">
    <property type="protein sequence ID" value="RWS23998.1"/>
    <property type="molecule type" value="Genomic_DNA"/>
</dbReference>
<sequence length="469" mass="54129">MNFSHCFRVLKYNLTLVKSVHRCLCVQAPNGGKCVTFVGVIESSLLPYLSASLMSIYEQRVKEGELENDEYQIKVIESFETLNKAINGYTPSKPSYFSKVSNHMFFNVKYKMFFFGKNTTQKAPKGVYLYGSVGCGKTMLMDMFHDHCCVDDNKKRRIHFHAFMLDVHSRIHDKKQSEMFADSSKKALSYNPIPSVAQDLCDEAWLLCLDEFQVTDIGDAMILKLLFTELFNKGVVVIATSNRPPDDLYKHGLQRSNFLPFIPLLKKHCNILPLDSEVDYRQKNLPSKQAIYLIDDQNGNKELDRLFKILASRENDTIRPKTLLIKGRNVTFSKTCGQIADCTFDELCNRPLGAIDYVTMSQLFHTIIIRQIPQLSVEKKSQMRRFITLIDTLYNHKLFKKPQRVNDDENGVDDDKRKLMDDLSISKEEAKAFDGEEEMFAFSRTVSRITEMQTDLYWNSREMNGETND</sequence>
<dbReference type="GO" id="GO:0005739">
    <property type="term" value="C:mitochondrion"/>
    <property type="evidence" value="ECO:0007669"/>
    <property type="project" value="TreeGrafter"/>
</dbReference>
<evidence type="ECO:0000256" key="1">
    <source>
        <dbReference type="ARBA" id="ARBA00010322"/>
    </source>
</evidence>
<gene>
    <name evidence="4" type="ORF">B4U80_09190</name>
</gene>
<dbReference type="SUPFAM" id="SSF52540">
    <property type="entry name" value="P-loop containing nucleoside triphosphate hydrolases"/>
    <property type="match status" value="1"/>
</dbReference>
<dbReference type="PANTHER" id="PTHR12169">
    <property type="entry name" value="ATPASE N2B"/>
    <property type="match status" value="1"/>
</dbReference>
<proteinExistence type="inferred from homology"/>
<dbReference type="InterPro" id="IPR027417">
    <property type="entry name" value="P-loop_NTPase"/>
</dbReference>
<evidence type="ECO:0000313" key="5">
    <source>
        <dbReference type="Proteomes" id="UP000288716"/>
    </source>
</evidence>
<dbReference type="GO" id="GO:0016887">
    <property type="term" value="F:ATP hydrolysis activity"/>
    <property type="evidence" value="ECO:0007669"/>
    <property type="project" value="InterPro"/>
</dbReference>
<dbReference type="NCBIfam" id="NF040713">
    <property type="entry name" value="ZapE"/>
    <property type="match status" value="1"/>
</dbReference>
<dbReference type="OrthoDB" id="548867at2759"/>